<evidence type="ECO:0000256" key="3">
    <source>
        <dbReference type="PIRNR" id="PIRNR005751"/>
    </source>
</evidence>
<dbReference type="PIRSF" id="PIRSF005751">
    <property type="entry name" value="Acet_citr_lig"/>
    <property type="match status" value="1"/>
</dbReference>
<evidence type="ECO:0000256" key="2">
    <source>
        <dbReference type="ARBA" id="ARBA00022840"/>
    </source>
</evidence>
<name>A0A9D1LMB1_9CLOT</name>
<dbReference type="Proteomes" id="UP000824073">
    <property type="component" value="Unassembled WGS sequence"/>
</dbReference>
<evidence type="ECO:0000256" key="1">
    <source>
        <dbReference type="ARBA" id="ARBA00022741"/>
    </source>
</evidence>
<dbReference type="InterPro" id="IPR000182">
    <property type="entry name" value="GNAT_dom"/>
</dbReference>
<keyword evidence="3 5" id="KW-0436">Ligase</keyword>
<organism evidence="5 6">
    <name type="scientific">Candidatus Ventrousia excrementavium</name>
    <dbReference type="NCBI Taxonomy" id="2840961"/>
    <lineage>
        <taxon>Bacteria</taxon>
        <taxon>Bacillati</taxon>
        <taxon>Bacillota</taxon>
        <taxon>Clostridia</taxon>
        <taxon>Eubacteriales</taxon>
        <taxon>Clostridiaceae</taxon>
        <taxon>Clostridiaceae incertae sedis</taxon>
        <taxon>Candidatus Ventrousia</taxon>
    </lineage>
</organism>
<evidence type="ECO:0000259" key="4">
    <source>
        <dbReference type="PROSITE" id="PS51186"/>
    </source>
</evidence>
<reference evidence="5" key="2">
    <citation type="journal article" date="2021" name="PeerJ">
        <title>Extensive microbial diversity within the chicken gut microbiome revealed by metagenomics and culture.</title>
        <authorList>
            <person name="Gilroy R."/>
            <person name="Ravi A."/>
            <person name="Getino M."/>
            <person name="Pursley I."/>
            <person name="Horton D.L."/>
            <person name="Alikhan N.F."/>
            <person name="Baker D."/>
            <person name="Gharbi K."/>
            <person name="Hall N."/>
            <person name="Watson M."/>
            <person name="Adriaenssens E.M."/>
            <person name="Foster-Nyarko E."/>
            <person name="Jarju S."/>
            <person name="Secka A."/>
            <person name="Antonio M."/>
            <person name="Oren A."/>
            <person name="Chaudhuri R.R."/>
            <person name="La Ragione R."/>
            <person name="Hildebrand F."/>
            <person name="Pallen M.J."/>
        </authorList>
    </citation>
    <scope>NUCLEOTIDE SEQUENCE</scope>
    <source>
        <strain evidence="5">CHK191-8634</strain>
    </source>
</reference>
<keyword evidence="2 3" id="KW-0067">ATP-binding</keyword>
<dbReference type="GO" id="GO:0005524">
    <property type="term" value="F:ATP binding"/>
    <property type="evidence" value="ECO:0007669"/>
    <property type="project" value="UniProtKB-UniRule"/>
</dbReference>
<comment type="function">
    <text evidence="3">Acetylation of prosthetic group (2-(5''-phosphoribosyl)-3'-dephosphocoenzyme-A) of the gamma subunit of citrate lyase.</text>
</comment>
<dbReference type="PANTHER" id="PTHR40599">
    <property type="entry name" value="[CITRATE [PRO-3S]-LYASE] LIGASE"/>
    <property type="match status" value="1"/>
</dbReference>
<dbReference type="Pfam" id="PF08218">
    <property type="entry name" value="Citrate_ly_lig"/>
    <property type="match status" value="1"/>
</dbReference>
<feature type="domain" description="N-acetyltransferase" evidence="4">
    <location>
        <begin position="1"/>
        <end position="127"/>
    </location>
</feature>
<dbReference type="SUPFAM" id="SSF55729">
    <property type="entry name" value="Acyl-CoA N-acyltransferases (Nat)"/>
    <property type="match status" value="1"/>
</dbReference>
<dbReference type="Gene3D" id="3.40.50.620">
    <property type="entry name" value="HUPs"/>
    <property type="match status" value="1"/>
</dbReference>
<comment type="catalytic activity">
    <reaction evidence="3">
        <text>holo-[citrate lyase ACP] + acetate + ATP = acetyl-[citrate lyase ACP] + AMP + diphosphate</text>
        <dbReference type="Rhea" id="RHEA:23788"/>
        <dbReference type="Rhea" id="RHEA-COMP:10158"/>
        <dbReference type="Rhea" id="RHEA-COMP:13710"/>
        <dbReference type="ChEBI" id="CHEBI:30089"/>
        <dbReference type="ChEBI" id="CHEBI:30616"/>
        <dbReference type="ChEBI" id="CHEBI:33019"/>
        <dbReference type="ChEBI" id="CHEBI:82683"/>
        <dbReference type="ChEBI" id="CHEBI:137976"/>
        <dbReference type="ChEBI" id="CHEBI:456215"/>
        <dbReference type="EC" id="6.2.1.22"/>
    </reaction>
</comment>
<accession>A0A9D1LMB1</accession>
<dbReference type="Gene3D" id="3.40.630.30">
    <property type="match status" value="1"/>
</dbReference>
<dbReference type="SUPFAM" id="SSF52374">
    <property type="entry name" value="Nucleotidylyl transferase"/>
    <property type="match status" value="1"/>
</dbReference>
<protein>
    <recommendedName>
        <fullName evidence="3">[Citrate [pro-3S]-lyase] ligase</fullName>
        <ecNumber evidence="3">6.2.1.22</ecNumber>
    </recommendedName>
</protein>
<evidence type="ECO:0000313" key="6">
    <source>
        <dbReference type="Proteomes" id="UP000824073"/>
    </source>
</evidence>
<reference evidence="5" key="1">
    <citation type="submission" date="2020-10" db="EMBL/GenBank/DDBJ databases">
        <authorList>
            <person name="Gilroy R."/>
        </authorList>
    </citation>
    <scope>NUCLEOTIDE SEQUENCE</scope>
    <source>
        <strain evidence="5">CHK191-8634</strain>
    </source>
</reference>
<dbReference type="InterPro" id="IPR005216">
    <property type="entry name" value="Citrate_lyase_ligase"/>
</dbReference>
<dbReference type="AlphaFoldDB" id="A0A9D1LMB1"/>
<dbReference type="GO" id="GO:0016747">
    <property type="term" value="F:acyltransferase activity, transferring groups other than amino-acyl groups"/>
    <property type="evidence" value="ECO:0007669"/>
    <property type="project" value="InterPro"/>
</dbReference>
<dbReference type="EC" id="6.2.1.22" evidence="3"/>
<dbReference type="NCBIfam" id="TIGR00124">
    <property type="entry name" value="cit_ly_ligase"/>
    <property type="match status" value="1"/>
</dbReference>
<sequence>MSDFSTECYEGALPPRLEGRVRDFLSAQGLRYEPGDFTAVVRDTDGSVVATGSLAGRVLKCIAVDERLRGEGLTAPVMTALRSRAFAQGLRRLFLFTKPQNQGMFRDFGFYPISHTSDMLLMENTRNGISDFVASLDRGPQGGVHGAVVANCNPFTLGHRYLIERAAASCDVLHLFILSEDKSAVPADVRFALVRQGVSDLKNVLVHPTSDYLISSVTFPTYFLKDEQKAGEAAGRLDLTIFCDYFVPALSITRRFVGQEPFCPVTAAYNRLMHEMLPPRGVQVTEIPRLEKGGCAVSASRVRALWKEQKWDELRPLVPDATFRYLSTGVWD</sequence>
<dbReference type="EMBL" id="DVMR01000069">
    <property type="protein sequence ID" value="HIU44493.1"/>
    <property type="molecule type" value="Genomic_DNA"/>
</dbReference>
<dbReference type="InterPro" id="IPR016181">
    <property type="entry name" value="Acyl_CoA_acyltransferase"/>
</dbReference>
<dbReference type="InterPro" id="IPR014729">
    <property type="entry name" value="Rossmann-like_a/b/a_fold"/>
</dbReference>
<evidence type="ECO:0000313" key="5">
    <source>
        <dbReference type="EMBL" id="HIU44493.1"/>
    </source>
</evidence>
<proteinExistence type="predicted"/>
<gene>
    <name evidence="5" type="primary">citC</name>
    <name evidence="5" type="ORF">IAB67_09375</name>
</gene>
<dbReference type="Pfam" id="PF00583">
    <property type="entry name" value="Acetyltransf_1"/>
    <property type="match status" value="1"/>
</dbReference>
<dbReference type="SMART" id="SM00764">
    <property type="entry name" value="Citrate_ly_lig"/>
    <property type="match status" value="1"/>
</dbReference>
<dbReference type="PROSITE" id="PS51186">
    <property type="entry name" value="GNAT"/>
    <property type="match status" value="1"/>
</dbReference>
<keyword evidence="1 3" id="KW-0547">Nucleotide-binding</keyword>
<dbReference type="InterPro" id="IPR013166">
    <property type="entry name" value="Citrate_lyase_ligase_C"/>
</dbReference>
<dbReference type="GO" id="GO:0008771">
    <property type="term" value="F:[citrate (pro-3S)-lyase] ligase activity"/>
    <property type="evidence" value="ECO:0007669"/>
    <property type="project" value="UniProtKB-EC"/>
</dbReference>
<comment type="caution">
    <text evidence="5">The sequence shown here is derived from an EMBL/GenBank/DDBJ whole genome shotgun (WGS) entry which is preliminary data.</text>
</comment>
<dbReference type="PANTHER" id="PTHR40599:SF1">
    <property type="entry name" value="[CITRATE [PRO-3S]-LYASE] LIGASE"/>
    <property type="match status" value="1"/>
</dbReference>